<feature type="compositionally biased region" description="Acidic residues" evidence="1">
    <location>
        <begin position="222"/>
        <end position="234"/>
    </location>
</feature>
<dbReference type="Proteomes" id="UP001590951">
    <property type="component" value="Unassembled WGS sequence"/>
</dbReference>
<proteinExistence type="predicted"/>
<dbReference type="CDD" id="cd18186">
    <property type="entry name" value="BTB_POZ_ZBTB_KLHL-like"/>
    <property type="match status" value="1"/>
</dbReference>
<dbReference type="PROSITE" id="PS50097">
    <property type="entry name" value="BTB"/>
    <property type="match status" value="1"/>
</dbReference>
<feature type="domain" description="BTB" evidence="2">
    <location>
        <begin position="16"/>
        <end position="84"/>
    </location>
</feature>
<evidence type="ECO:0000313" key="3">
    <source>
        <dbReference type="EMBL" id="KAL2052953.1"/>
    </source>
</evidence>
<keyword evidence="4" id="KW-1185">Reference proteome</keyword>
<dbReference type="Gene3D" id="3.30.710.10">
    <property type="entry name" value="Potassium Channel Kv1.1, Chain A"/>
    <property type="match status" value="1"/>
</dbReference>
<dbReference type="InterPro" id="IPR000210">
    <property type="entry name" value="BTB/POZ_dom"/>
</dbReference>
<sequence length="242" mass="27981">MAQISPILQLGNCPIISLLVGPTRTTFHVHLKPICDASPFFECTLRGGKCRDAPGASIELWEDDVETVDRFVSWIYSGRFALSTFSTEENTHKRFHELAQLNIFAKKYTITALANDIIDRLWDPWDLYFKNLLSSRNIFCPRISLVRHVYETTSPKSAFRRLLVDWYTWEIPLKWFDDERTREELGDVSQDFAVDLAVALARRMADPDRQSPFALQKKEYYGDLEEESEDDEAVDLTSCRGD</sequence>
<evidence type="ECO:0000313" key="4">
    <source>
        <dbReference type="Proteomes" id="UP001590951"/>
    </source>
</evidence>
<gene>
    <name evidence="3" type="ORF">ABVK25_006894</name>
</gene>
<comment type="caution">
    <text evidence="3">The sequence shown here is derived from an EMBL/GenBank/DDBJ whole genome shotgun (WGS) entry which is preliminary data.</text>
</comment>
<feature type="region of interest" description="Disordered" evidence="1">
    <location>
        <begin position="222"/>
        <end position="242"/>
    </location>
</feature>
<evidence type="ECO:0000259" key="2">
    <source>
        <dbReference type="PROSITE" id="PS50097"/>
    </source>
</evidence>
<evidence type="ECO:0000256" key="1">
    <source>
        <dbReference type="SAM" id="MobiDB-lite"/>
    </source>
</evidence>
<dbReference type="InterPro" id="IPR011333">
    <property type="entry name" value="SKP1/BTB/POZ_sf"/>
</dbReference>
<dbReference type="SUPFAM" id="SSF54695">
    <property type="entry name" value="POZ domain"/>
    <property type="match status" value="1"/>
</dbReference>
<dbReference type="PANTHER" id="PTHR47843">
    <property type="entry name" value="BTB DOMAIN-CONTAINING PROTEIN-RELATED"/>
    <property type="match status" value="1"/>
</dbReference>
<reference evidence="3 4" key="1">
    <citation type="submission" date="2024-09" db="EMBL/GenBank/DDBJ databases">
        <title>Rethinking Asexuality: The Enigmatic Case of Functional Sexual Genes in Lepraria (Stereocaulaceae).</title>
        <authorList>
            <person name="Doellman M."/>
            <person name="Sun Y."/>
            <person name="Barcenas-Pena A."/>
            <person name="Lumbsch H.T."/>
            <person name="Grewe F."/>
        </authorList>
    </citation>
    <scope>NUCLEOTIDE SEQUENCE [LARGE SCALE GENOMIC DNA]</scope>
    <source>
        <strain evidence="3 4">Grewe 0041</strain>
    </source>
</reference>
<accession>A0ABR4B6A4</accession>
<dbReference type="EMBL" id="JBHFEH010000024">
    <property type="protein sequence ID" value="KAL2052953.1"/>
    <property type="molecule type" value="Genomic_DNA"/>
</dbReference>
<protein>
    <recommendedName>
        <fullName evidence="2">BTB domain-containing protein</fullName>
    </recommendedName>
</protein>
<organism evidence="3 4">
    <name type="scientific">Lepraria finkii</name>
    <dbReference type="NCBI Taxonomy" id="1340010"/>
    <lineage>
        <taxon>Eukaryota</taxon>
        <taxon>Fungi</taxon>
        <taxon>Dikarya</taxon>
        <taxon>Ascomycota</taxon>
        <taxon>Pezizomycotina</taxon>
        <taxon>Lecanoromycetes</taxon>
        <taxon>OSLEUM clade</taxon>
        <taxon>Lecanoromycetidae</taxon>
        <taxon>Lecanorales</taxon>
        <taxon>Lecanorineae</taxon>
        <taxon>Stereocaulaceae</taxon>
        <taxon>Lepraria</taxon>
    </lineage>
</organism>
<name>A0ABR4B6A4_9LECA</name>
<dbReference type="PANTHER" id="PTHR47843:SF2">
    <property type="entry name" value="BTB DOMAIN-CONTAINING PROTEIN"/>
    <property type="match status" value="1"/>
</dbReference>